<dbReference type="Proteomes" id="UP000008068">
    <property type="component" value="Unassembled WGS sequence"/>
</dbReference>
<gene>
    <name evidence="1" type="ORF">CAEBREN_19816</name>
</gene>
<dbReference type="HOGENOM" id="CLU_2160615_0_0_1"/>
<accession>G0MHJ3</accession>
<reference evidence="2" key="1">
    <citation type="submission" date="2011-07" db="EMBL/GenBank/DDBJ databases">
        <authorList>
            <consortium name="Caenorhabditis brenneri Sequencing and Analysis Consortium"/>
            <person name="Wilson R.K."/>
        </authorList>
    </citation>
    <scope>NUCLEOTIDE SEQUENCE [LARGE SCALE GENOMIC DNA]</scope>
    <source>
        <strain evidence="2">PB2801</strain>
    </source>
</reference>
<dbReference type="AlphaFoldDB" id="G0MHJ3"/>
<dbReference type="InParanoid" id="G0MHJ3"/>
<dbReference type="EMBL" id="GL379794">
    <property type="protein sequence ID" value="EGT57957.1"/>
    <property type="molecule type" value="Genomic_DNA"/>
</dbReference>
<proteinExistence type="predicted"/>
<evidence type="ECO:0000313" key="1">
    <source>
        <dbReference type="EMBL" id="EGT57957.1"/>
    </source>
</evidence>
<protein>
    <submittedName>
        <fullName evidence="1">Uncharacterized protein</fullName>
    </submittedName>
</protein>
<organism evidence="2">
    <name type="scientific">Caenorhabditis brenneri</name>
    <name type="common">Nematode worm</name>
    <dbReference type="NCBI Taxonomy" id="135651"/>
    <lineage>
        <taxon>Eukaryota</taxon>
        <taxon>Metazoa</taxon>
        <taxon>Ecdysozoa</taxon>
        <taxon>Nematoda</taxon>
        <taxon>Chromadorea</taxon>
        <taxon>Rhabditida</taxon>
        <taxon>Rhabditina</taxon>
        <taxon>Rhabditomorpha</taxon>
        <taxon>Rhabditoidea</taxon>
        <taxon>Rhabditidae</taxon>
        <taxon>Peloderinae</taxon>
        <taxon>Caenorhabditis</taxon>
    </lineage>
</organism>
<evidence type="ECO:0000313" key="2">
    <source>
        <dbReference type="Proteomes" id="UP000008068"/>
    </source>
</evidence>
<keyword evidence="2" id="KW-1185">Reference proteome</keyword>
<name>G0MHJ3_CAEBE</name>
<sequence>MIGYLSVTCIVLTSPVHQNFSPLKSVTGGHTISISPFSSMVSQAEEAPPPPLSIYLGKQVQSFSVHIQMCFRASIVKGRTCSSAQKITKLILKSIEAKGNQAWVVVAYLSK</sequence>